<evidence type="ECO:0000313" key="2">
    <source>
        <dbReference type="Proteomes" id="UP001246858"/>
    </source>
</evidence>
<protein>
    <submittedName>
        <fullName evidence="1">Uncharacterized protein</fullName>
    </submittedName>
</protein>
<evidence type="ECO:0000313" key="1">
    <source>
        <dbReference type="EMBL" id="MDR6785789.1"/>
    </source>
</evidence>
<comment type="caution">
    <text evidence="1">The sequence shown here is derived from an EMBL/GenBank/DDBJ whole genome shotgun (WGS) entry which is preliminary data.</text>
</comment>
<accession>A0ACC6L358</accession>
<proteinExistence type="predicted"/>
<keyword evidence="2" id="KW-1185">Reference proteome</keyword>
<dbReference type="Proteomes" id="UP001246858">
    <property type="component" value="Unassembled WGS sequence"/>
</dbReference>
<sequence length="406" mass="46621">MRPSTPYRRPDMIAQYRKQFNASFSEEKYRKLLLALQEGHTKIPFRVAETPVFIPASLKKQLIAAGEDIINLIKGPDFIALTQAAIPAQWNVPGENGHPHFLTFDFGICKDEQGALLPKLIEMQGFPSLYGFQAVLGKTYKKTFELPENLTPYFEGMDEGKYIDLLKKVILGPYQPHEVALMDLDAPNQKTAIDFYITQAFLGIKILSLTDIFKEGNQLFYQEGGQKIRLRRIYNRLIFDEIADQTDLFKESFDPRAELDIEWITHPNWFYRISKYTMPFLKSRFLPETIFLNTLKTIPPDLENYVLKPLFSFAGMGVIIDVKASDIHGIPDPENWVLQKKVVYEPVVQAPDGGVKVEVRLMYLWPDGEEPRLCINLARLSRGKMIGVRYNQDFDWVGGTIGLMEQ</sequence>
<organism evidence="1 2">
    <name type="scientific">Pedobacter africanus</name>
    <dbReference type="NCBI Taxonomy" id="151894"/>
    <lineage>
        <taxon>Bacteria</taxon>
        <taxon>Pseudomonadati</taxon>
        <taxon>Bacteroidota</taxon>
        <taxon>Sphingobacteriia</taxon>
        <taxon>Sphingobacteriales</taxon>
        <taxon>Sphingobacteriaceae</taxon>
        <taxon>Pedobacter</taxon>
    </lineage>
</organism>
<dbReference type="EMBL" id="JAVDTF010000005">
    <property type="protein sequence ID" value="MDR6785789.1"/>
    <property type="molecule type" value="Genomic_DNA"/>
</dbReference>
<name>A0ACC6L358_9SPHI</name>
<gene>
    <name evidence="1" type="ORF">J2X78_004381</name>
</gene>
<reference evidence="1" key="1">
    <citation type="submission" date="2023-07" db="EMBL/GenBank/DDBJ databases">
        <title>Sorghum-associated microbial communities from plants grown in Nebraska, USA.</title>
        <authorList>
            <person name="Schachtman D."/>
        </authorList>
    </citation>
    <scope>NUCLEOTIDE SEQUENCE</scope>
    <source>
        <strain evidence="1">2697</strain>
    </source>
</reference>